<evidence type="ECO:0000256" key="3">
    <source>
        <dbReference type="ARBA" id="ARBA00011266"/>
    </source>
</evidence>
<feature type="repeat" description="RCC1" evidence="6">
    <location>
        <begin position="675"/>
        <end position="724"/>
    </location>
</feature>
<dbReference type="Gene3D" id="1.10.10.1410">
    <property type="match status" value="1"/>
</dbReference>
<dbReference type="GO" id="GO:0003735">
    <property type="term" value="F:structural constituent of ribosome"/>
    <property type="evidence" value="ECO:0007669"/>
    <property type="project" value="InterPro"/>
</dbReference>
<dbReference type="InterPro" id="IPR000408">
    <property type="entry name" value="Reg_chr_condens"/>
</dbReference>
<evidence type="ECO:0000313" key="10">
    <source>
        <dbReference type="Proteomes" id="UP000239899"/>
    </source>
</evidence>
<evidence type="ECO:0000256" key="1">
    <source>
        <dbReference type="ARBA" id="ARBA00003362"/>
    </source>
</evidence>
<dbReference type="InterPro" id="IPR003961">
    <property type="entry name" value="FN3_dom"/>
</dbReference>
<dbReference type="FunFam" id="1.10.10.1410:FF:000001">
    <property type="entry name" value="60S acidic ribosomal protein P1"/>
    <property type="match status" value="1"/>
</dbReference>
<keyword evidence="4" id="KW-0689">Ribosomal protein</keyword>
<dbReference type="InterPro" id="IPR038716">
    <property type="entry name" value="P1/P2_N_sf"/>
</dbReference>
<accession>A0A2P6U1V6</accession>
<dbReference type="CDD" id="cd05831">
    <property type="entry name" value="Ribosomal_P1"/>
    <property type="match status" value="1"/>
</dbReference>
<dbReference type="PANTHER" id="PTHR45696:SF10">
    <property type="entry name" value="LARGE RIBOSOMAL SUBUNIT PROTEIN P1"/>
    <property type="match status" value="1"/>
</dbReference>
<evidence type="ECO:0000256" key="4">
    <source>
        <dbReference type="ARBA" id="ARBA00022980"/>
    </source>
</evidence>
<dbReference type="SUPFAM" id="SSF49265">
    <property type="entry name" value="Fibronectin type III"/>
    <property type="match status" value="1"/>
</dbReference>
<comment type="similarity">
    <text evidence="2">Belongs to the eukaryotic ribosomal protein P1/P2 family.</text>
</comment>
<feature type="repeat" description="RCC1" evidence="6">
    <location>
        <begin position="725"/>
        <end position="774"/>
    </location>
</feature>
<evidence type="ECO:0000256" key="6">
    <source>
        <dbReference type="PROSITE-ProRule" id="PRU00235"/>
    </source>
</evidence>
<dbReference type="GO" id="GO:0043021">
    <property type="term" value="F:ribonucleoprotein complex binding"/>
    <property type="evidence" value="ECO:0007669"/>
    <property type="project" value="TreeGrafter"/>
</dbReference>
<comment type="subunit">
    <text evidence="3">P1 and P2 exist as dimers at the large ribosomal subunit.</text>
</comment>
<feature type="repeat" description="RCC1" evidence="6">
    <location>
        <begin position="574"/>
        <end position="625"/>
    </location>
</feature>
<gene>
    <name evidence="9" type="ORF">C2E21_1268</name>
</gene>
<dbReference type="GO" id="GO:0006414">
    <property type="term" value="P:translational elongation"/>
    <property type="evidence" value="ECO:0007669"/>
    <property type="project" value="InterPro"/>
</dbReference>
<dbReference type="Pfam" id="PF00428">
    <property type="entry name" value="Ribosomal_60s"/>
    <property type="match status" value="1"/>
</dbReference>
<dbReference type="HAMAP" id="MF_01478">
    <property type="entry name" value="Ribosomal_L12_arch"/>
    <property type="match status" value="1"/>
</dbReference>
<dbReference type="PRINTS" id="PR00633">
    <property type="entry name" value="RCCNDNSATION"/>
</dbReference>
<dbReference type="Pfam" id="PF13540">
    <property type="entry name" value="RCC1_2"/>
    <property type="match status" value="1"/>
</dbReference>
<dbReference type="InterPro" id="IPR013783">
    <property type="entry name" value="Ig-like_fold"/>
</dbReference>
<evidence type="ECO:0000256" key="7">
    <source>
        <dbReference type="SAM" id="MobiDB-lite"/>
    </source>
</evidence>
<dbReference type="PANTHER" id="PTHR45696">
    <property type="entry name" value="60S ACIDIC RIBOSOMAL PROTEIN P1"/>
    <property type="match status" value="1"/>
</dbReference>
<comment type="caution">
    <text evidence="9">The sequence shown here is derived from an EMBL/GenBank/DDBJ whole genome shotgun (WGS) entry which is preliminary data.</text>
</comment>
<dbReference type="InterPro" id="IPR036116">
    <property type="entry name" value="FN3_sf"/>
</dbReference>
<reference evidence="9 10" key="1">
    <citation type="journal article" date="2018" name="Plant J.">
        <title>Genome sequences of Chlorella sorokiniana UTEX 1602 and Micractinium conductrix SAG 241.80: implications to maltose excretion by a green alga.</title>
        <authorList>
            <person name="Arriola M.B."/>
            <person name="Velmurugan N."/>
            <person name="Zhang Y."/>
            <person name="Plunkett M.H."/>
            <person name="Hondzo H."/>
            <person name="Barney B.M."/>
        </authorList>
    </citation>
    <scope>NUCLEOTIDE SEQUENCE [LARGE SCALE GENOMIC DNA]</scope>
    <source>
        <strain evidence="10">UTEX 1602</strain>
    </source>
</reference>
<feature type="region of interest" description="Disordered" evidence="7">
    <location>
        <begin position="81"/>
        <end position="110"/>
    </location>
</feature>
<dbReference type="AlphaFoldDB" id="A0A2P6U1V6"/>
<dbReference type="CDD" id="cd00063">
    <property type="entry name" value="FN3"/>
    <property type="match status" value="1"/>
</dbReference>
<keyword evidence="10" id="KW-1185">Reference proteome</keyword>
<evidence type="ECO:0000313" key="9">
    <source>
        <dbReference type="EMBL" id="PRW60291.1"/>
    </source>
</evidence>
<dbReference type="STRING" id="3076.A0A2P6U1V6"/>
<feature type="repeat" description="RCC1" evidence="6">
    <location>
        <begin position="522"/>
        <end position="572"/>
    </location>
</feature>
<dbReference type="GO" id="GO:0022625">
    <property type="term" value="C:cytosolic large ribosomal subunit"/>
    <property type="evidence" value="ECO:0007669"/>
    <property type="project" value="TreeGrafter"/>
</dbReference>
<dbReference type="Pfam" id="PF00415">
    <property type="entry name" value="RCC1"/>
    <property type="match status" value="3"/>
</dbReference>
<evidence type="ECO:0000256" key="5">
    <source>
        <dbReference type="ARBA" id="ARBA00023274"/>
    </source>
</evidence>
<dbReference type="Proteomes" id="UP000239899">
    <property type="component" value="Unassembled WGS sequence"/>
</dbReference>
<dbReference type="GO" id="GO:0030295">
    <property type="term" value="F:protein kinase activator activity"/>
    <property type="evidence" value="ECO:0007669"/>
    <property type="project" value="TreeGrafter"/>
</dbReference>
<dbReference type="Gene3D" id="2.130.10.30">
    <property type="entry name" value="Regulator of chromosome condensation 1/beta-lactamase-inhibitor protein II"/>
    <property type="match status" value="2"/>
</dbReference>
<dbReference type="EMBL" id="LHPG02000002">
    <property type="protein sequence ID" value="PRW60291.1"/>
    <property type="molecule type" value="Genomic_DNA"/>
</dbReference>
<organism evidence="9 10">
    <name type="scientific">Chlorella sorokiniana</name>
    <name type="common">Freshwater green alga</name>
    <dbReference type="NCBI Taxonomy" id="3076"/>
    <lineage>
        <taxon>Eukaryota</taxon>
        <taxon>Viridiplantae</taxon>
        <taxon>Chlorophyta</taxon>
        <taxon>core chlorophytes</taxon>
        <taxon>Trebouxiophyceae</taxon>
        <taxon>Chlorellales</taxon>
        <taxon>Chlorellaceae</taxon>
        <taxon>Chlorella clade</taxon>
        <taxon>Chlorella</taxon>
    </lineage>
</organism>
<keyword evidence="5" id="KW-0687">Ribonucleoprotein</keyword>
<dbReference type="OrthoDB" id="2194681at2759"/>
<feature type="domain" description="Fibronectin type-III" evidence="8">
    <location>
        <begin position="107"/>
        <end position="211"/>
    </location>
</feature>
<evidence type="ECO:0000259" key="8">
    <source>
        <dbReference type="PROSITE" id="PS50853"/>
    </source>
</evidence>
<proteinExistence type="inferred from homology"/>
<dbReference type="InterPro" id="IPR027534">
    <property type="entry name" value="Ribosomal_P1/P2"/>
</dbReference>
<protein>
    <submittedName>
        <fullName evidence="9">Regulator of chromosome condensation RCC1</fullName>
    </submittedName>
</protein>
<dbReference type="GO" id="GO:0002181">
    <property type="term" value="P:cytoplasmic translation"/>
    <property type="evidence" value="ECO:0007669"/>
    <property type="project" value="TreeGrafter"/>
</dbReference>
<dbReference type="PROSITE" id="PS50012">
    <property type="entry name" value="RCC1_3"/>
    <property type="match status" value="4"/>
</dbReference>
<dbReference type="PROSITE" id="PS50853">
    <property type="entry name" value="FN3"/>
    <property type="match status" value="1"/>
</dbReference>
<name>A0A2P6U1V6_CHLSO</name>
<comment type="function">
    <text evidence="1">Plays an important role in the elongation step of protein synthesis.</text>
</comment>
<dbReference type="Gene3D" id="2.60.40.10">
    <property type="entry name" value="Immunoglobulins"/>
    <property type="match status" value="1"/>
</dbReference>
<dbReference type="InterPro" id="IPR009091">
    <property type="entry name" value="RCC1/BLIP-II"/>
</dbReference>
<evidence type="ECO:0000256" key="2">
    <source>
        <dbReference type="ARBA" id="ARBA00005436"/>
    </source>
</evidence>
<dbReference type="SUPFAM" id="SSF50985">
    <property type="entry name" value="RCC1/BLIP-II"/>
    <property type="match status" value="1"/>
</dbReference>
<dbReference type="SMART" id="SM00060">
    <property type="entry name" value="FN3"/>
    <property type="match status" value="1"/>
</dbReference>
<sequence length="774" mass="78398">MSKSELACVYAVLALADDGLEVTPENIVTLTKAAGIEVEPYWPALFAKLIEKKSVEDFIVNVGAGGGAPAAAAAAPAAGGAAAAEEKKEEKVEEEEDEDMGFSLPGPPAKVTVTLSNTPTSTRVLVRVSPPAGSTGAGLKYNVTGYPDNSKLPRLVASGAGGSVTGSNQRQFAITGHQRNAVYRFTARAINSAGAGPEKSPRVVFYECSKYFKDTGTGCKCSVAATGCAQKNPDGCSCKACSNGYKGDGAGGCSKCPAIARCTTYSKSSCACTQCSQFFSGGSCTCPAVTNCKTYSSTDCRCTACNQYFGNPTQGACQCLVAPTGCGQMNADGCSCKACSSGYMPDGAGGCKQCTAIANCKPFSYSTIDCSCTQCNTGYGSCGTSIPSCATNIFTNSSHCGGCNKPCTNGKTCQSGACACPAGKYECKGVCIPSSSCCTAGAAVCPPANPNCKCTAANSECPQDGGACRCRSGANGVGQLGDGSTTNRDLPVSVLSVGNVAKATFLAAGTLHTCVAVNFGADPAMCWGFNLYSQLGDGSYSDRATPAAVTGSYVNLKMVAAGAFHTCGVMAGTNEVACWGWGSNYQLGSGATADLAQPTLIADGGDATYSAVACGYLHTCALRTDGQAVCFGLNADGQCGDPTFKDVKTPTIIGGSYKRLVTGFSHTCGLRKSDSHAECWGYNDHAQLGTGSNIDSLEPVAVGGGLAFADIAASSGHTCGLLNNGSVACWGWNDSGQLGDGTNDDRLAPTLVDGGRKFTAIAAGLGASHTLFLP</sequence>